<dbReference type="PROSITE" id="PS50035">
    <property type="entry name" value="PLD"/>
    <property type="match status" value="1"/>
</dbReference>
<evidence type="ECO:0000259" key="1">
    <source>
        <dbReference type="PROSITE" id="PS50035"/>
    </source>
</evidence>
<dbReference type="Proteomes" id="UP001500604">
    <property type="component" value="Unassembled WGS sequence"/>
</dbReference>
<feature type="domain" description="PLD phosphodiesterase" evidence="1">
    <location>
        <begin position="191"/>
        <end position="218"/>
    </location>
</feature>
<comment type="caution">
    <text evidence="2">The sequence shown here is derived from an EMBL/GenBank/DDBJ whole genome shotgun (WGS) entry which is preliminary data.</text>
</comment>
<accession>A0ABP8UXU7</accession>
<dbReference type="InterPro" id="IPR025202">
    <property type="entry name" value="PLD-like_dom"/>
</dbReference>
<proteinExistence type="predicted"/>
<evidence type="ECO:0000313" key="2">
    <source>
        <dbReference type="EMBL" id="GAA4648154.1"/>
    </source>
</evidence>
<protein>
    <recommendedName>
        <fullName evidence="1">PLD phosphodiesterase domain-containing protein</fullName>
    </recommendedName>
</protein>
<evidence type="ECO:0000313" key="3">
    <source>
        <dbReference type="Proteomes" id="UP001500604"/>
    </source>
</evidence>
<dbReference type="NCBIfam" id="NF038319">
    <property type="entry name" value="DISARM_DrmC_I"/>
    <property type="match status" value="1"/>
</dbReference>
<dbReference type="EMBL" id="BAABFL010000035">
    <property type="protein sequence ID" value="GAA4648154.1"/>
    <property type="molecule type" value="Genomic_DNA"/>
</dbReference>
<dbReference type="RefSeq" id="WP_345193455.1">
    <property type="nucleotide sequence ID" value="NZ_BAABFL010000035.1"/>
</dbReference>
<organism evidence="2 3">
    <name type="scientific">Kistimonas scapharcae</name>
    <dbReference type="NCBI Taxonomy" id="1036133"/>
    <lineage>
        <taxon>Bacteria</taxon>
        <taxon>Pseudomonadati</taxon>
        <taxon>Pseudomonadota</taxon>
        <taxon>Gammaproteobacteria</taxon>
        <taxon>Oceanospirillales</taxon>
        <taxon>Endozoicomonadaceae</taxon>
        <taxon>Kistimonas</taxon>
    </lineage>
</organism>
<sequence length="257" mass="27905">MEKLLEAVNTLVKLTHPEKLRQLADLIKGLDSSNKTSVARRWQASSLSKKSLLDTLQAWEETSIPRQELAGIILGACSSIHSDTSNGKVELVWTGPETTIVPVRQTVSVLKEVIDKAQDSLFIVSFVITDITDIVMDLEVALERGVSLSILTESVKKKGGTLDYDPGERIAKRLPSASVYYWPADCRPNSGVGSVHAKCAVADESVAFITSANLTGHALEYNMELGTLITGGRIPVDLKNHLNALVLTKVVRSLTDV</sequence>
<keyword evidence="3" id="KW-1185">Reference proteome</keyword>
<dbReference type="Pfam" id="PF13091">
    <property type="entry name" value="PLDc_2"/>
    <property type="match status" value="1"/>
</dbReference>
<gene>
    <name evidence="2" type="ORF">GCM10023116_04200</name>
</gene>
<dbReference type="InterPro" id="IPR001736">
    <property type="entry name" value="PLipase_D/transphosphatidylase"/>
</dbReference>
<dbReference type="Gene3D" id="3.30.870.10">
    <property type="entry name" value="Endonuclease Chain A"/>
    <property type="match status" value="1"/>
</dbReference>
<dbReference type="InterPro" id="IPR047955">
    <property type="entry name" value="DrmC-like"/>
</dbReference>
<reference evidence="3" key="1">
    <citation type="journal article" date="2019" name="Int. J. Syst. Evol. Microbiol.">
        <title>The Global Catalogue of Microorganisms (GCM) 10K type strain sequencing project: providing services to taxonomists for standard genome sequencing and annotation.</title>
        <authorList>
            <consortium name="The Broad Institute Genomics Platform"/>
            <consortium name="The Broad Institute Genome Sequencing Center for Infectious Disease"/>
            <person name="Wu L."/>
            <person name="Ma J."/>
        </authorList>
    </citation>
    <scope>NUCLEOTIDE SEQUENCE [LARGE SCALE GENOMIC DNA]</scope>
    <source>
        <strain evidence="3">JCM 17805</strain>
    </source>
</reference>
<dbReference type="CDD" id="cd09132">
    <property type="entry name" value="PLDc_unchar4"/>
    <property type="match status" value="1"/>
</dbReference>
<name>A0ABP8UXU7_9GAMM</name>
<dbReference type="SUPFAM" id="SSF56024">
    <property type="entry name" value="Phospholipase D/nuclease"/>
    <property type="match status" value="1"/>
</dbReference>